<evidence type="ECO:0000313" key="12">
    <source>
        <dbReference type="EnsemblMetazoa" id="XP_030832359"/>
    </source>
</evidence>
<dbReference type="PANTHER" id="PTHR22762:SF133">
    <property type="entry name" value="P-TYPE DOMAIN-CONTAINING PROTEIN"/>
    <property type="match status" value="1"/>
</dbReference>
<dbReference type="InParanoid" id="A0A7M7N7C3"/>
<organism evidence="12 13">
    <name type="scientific">Strongylocentrotus purpuratus</name>
    <name type="common">Purple sea urchin</name>
    <dbReference type="NCBI Taxonomy" id="7668"/>
    <lineage>
        <taxon>Eukaryota</taxon>
        <taxon>Metazoa</taxon>
        <taxon>Echinodermata</taxon>
        <taxon>Eleutherozoa</taxon>
        <taxon>Echinozoa</taxon>
        <taxon>Echinoidea</taxon>
        <taxon>Euechinoidea</taxon>
        <taxon>Echinacea</taxon>
        <taxon>Camarodonta</taxon>
        <taxon>Echinidea</taxon>
        <taxon>Strongylocentrotidae</taxon>
        <taxon>Strongylocentrotus</taxon>
    </lineage>
</organism>
<evidence type="ECO:0000256" key="8">
    <source>
        <dbReference type="SAM" id="MobiDB-lite"/>
    </source>
</evidence>
<feature type="region of interest" description="Disordered" evidence="8">
    <location>
        <begin position="58"/>
        <end position="109"/>
    </location>
</feature>
<keyword evidence="2" id="KW-0732">Signal</keyword>
<evidence type="ECO:0000256" key="7">
    <source>
        <dbReference type="RuleBase" id="RU361185"/>
    </source>
</evidence>
<dbReference type="OMA" id="QCKYGYW"/>
<evidence type="ECO:0000256" key="3">
    <source>
        <dbReference type="ARBA" id="ARBA00022801"/>
    </source>
</evidence>
<dbReference type="InterPro" id="IPR013780">
    <property type="entry name" value="Glyco_hydro_b"/>
</dbReference>
<protein>
    <submittedName>
        <fullName evidence="12">Uncharacterized protein</fullName>
    </submittedName>
</protein>
<dbReference type="RefSeq" id="XP_030832359.1">
    <property type="nucleotide sequence ID" value="XM_030976499.1"/>
</dbReference>
<dbReference type="InterPro" id="IPR044913">
    <property type="entry name" value="P_trefoil_dom_sf"/>
</dbReference>
<dbReference type="Proteomes" id="UP000007110">
    <property type="component" value="Unassembled WGS sequence"/>
</dbReference>
<dbReference type="Gene3D" id="4.10.110.10">
    <property type="entry name" value="Spasmolytic Protein, domain 1"/>
    <property type="match status" value="1"/>
</dbReference>
<dbReference type="SUPFAM" id="SSF74650">
    <property type="entry name" value="Galactose mutarotase-like"/>
    <property type="match status" value="1"/>
</dbReference>
<keyword evidence="3 7" id="KW-0378">Hydrolase</keyword>
<dbReference type="GeneID" id="592667"/>
<dbReference type="InterPro" id="IPR030458">
    <property type="entry name" value="Glyco_hydro_31_AS"/>
</dbReference>
<dbReference type="CDD" id="cd06602">
    <property type="entry name" value="GH31_MGAM_SI_GAA"/>
    <property type="match status" value="1"/>
</dbReference>
<evidence type="ECO:0000256" key="1">
    <source>
        <dbReference type="ARBA" id="ARBA00007806"/>
    </source>
</evidence>
<dbReference type="Gene3D" id="2.60.40.1180">
    <property type="entry name" value="Golgi alpha-mannosidase II"/>
    <property type="match status" value="2"/>
</dbReference>
<name>A0A7M7N7C3_STRPU</name>
<dbReference type="FunFam" id="3.20.20.80:FF:000016">
    <property type="entry name" value="Maltase-glucoamylase, intestinal"/>
    <property type="match status" value="1"/>
</dbReference>
<dbReference type="PROSITE" id="PS00129">
    <property type="entry name" value="GLYCOSYL_HYDROL_F31_1"/>
    <property type="match status" value="1"/>
</dbReference>
<proteinExistence type="inferred from homology"/>
<evidence type="ECO:0000256" key="9">
    <source>
        <dbReference type="SAM" id="Phobius"/>
    </source>
</evidence>
<dbReference type="GO" id="GO:0016020">
    <property type="term" value="C:membrane"/>
    <property type="evidence" value="ECO:0007669"/>
    <property type="project" value="UniProtKB-SubCell"/>
</dbReference>
<dbReference type="Pfam" id="PF21365">
    <property type="entry name" value="Glyco_hydro_31_3rd"/>
    <property type="match status" value="1"/>
</dbReference>
<feature type="domain" description="Glycosyl hydrolase family 31 C-terminal" evidence="11">
    <location>
        <begin position="771"/>
        <end position="862"/>
    </location>
</feature>
<feature type="domain" description="Glycoside hydrolase family 31 TIM barrel" evidence="10">
    <location>
        <begin position="386"/>
        <end position="763"/>
    </location>
</feature>
<dbReference type="Gene3D" id="2.60.40.1760">
    <property type="entry name" value="glycosyl hydrolase (family 31)"/>
    <property type="match status" value="1"/>
</dbReference>
<keyword evidence="9" id="KW-1133">Transmembrane helix</keyword>
<keyword evidence="4" id="KW-1015">Disulfide bond</keyword>
<evidence type="ECO:0000259" key="11">
    <source>
        <dbReference type="Pfam" id="PF21365"/>
    </source>
</evidence>
<dbReference type="Pfam" id="PF01055">
    <property type="entry name" value="Glyco_hydro_31_2nd"/>
    <property type="match status" value="1"/>
</dbReference>
<evidence type="ECO:0000256" key="2">
    <source>
        <dbReference type="ARBA" id="ARBA00022729"/>
    </source>
</evidence>
<evidence type="ECO:0000259" key="10">
    <source>
        <dbReference type="Pfam" id="PF01055"/>
    </source>
</evidence>
<dbReference type="GO" id="GO:0005975">
    <property type="term" value="P:carbohydrate metabolic process"/>
    <property type="evidence" value="ECO:0007669"/>
    <property type="project" value="InterPro"/>
</dbReference>
<keyword evidence="13" id="KW-1185">Reference proteome</keyword>
<dbReference type="InterPro" id="IPR000322">
    <property type="entry name" value="Glyco_hydro_31_TIM"/>
</dbReference>
<feature type="transmembrane region" description="Helical" evidence="9">
    <location>
        <begin position="27"/>
        <end position="49"/>
    </location>
</feature>
<keyword evidence="6 7" id="KW-0326">Glycosidase</keyword>
<dbReference type="GO" id="GO:0030246">
    <property type="term" value="F:carbohydrate binding"/>
    <property type="evidence" value="ECO:0007669"/>
    <property type="project" value="InterPro"/>
</dbReference>
<comment type="similarity">
    <text evidence="1 7">Belongs to the glycosyl hydrolase 31 family.</text>
</comment>
<keyword evidence="5" id="KW-0325">Glycoprotein</keyword>
<dbReference type="PROSITE" id="PS00707">
    <property type="entry name" value="GLYCOSYL_HYDROL_F31_2"/>
    <property type="match status" value="1"/>
</dbReference>
<dbReference type="SUPFAM" id="SSF51445">
    <property type="entry name" value="(Trans)glycosidases"/>
    <property type="match status" value="1"/>
</dbReference>
<dbReference type="FunFam" id="2.60.40.1180:FF:000001">
    <property type="entry name" value="Maltase-glucoamylase, intestinal"/>
    <property type="match status" value="1"/>
</dbReference>
<dbReference type="FunFam" id="2.60.40.1760:FF:000001">
    <property type="entry name" value="Maltase-glucoamylase, intestinal"/>
    <property type="match status" value="1"/>
</dbReference>
<dbReference type="Gene3D" id="3.20.20.80">
    <property type="entry name" value="Glycosidases"/>
    <property type="match status" value="1"/>
</dbReference>
<dbReference type="CDD" id="cd14752">
    <property type="entry name" value="GH31_N"/>
    <property type="match status" value="1"/>
</dbReference>
<dbReference type="InterPro" id="IPR011013">
    <property type="entry name" value="Gal_mutarotase_sf_dom"/>
</dbReference>
<evidence type="ECO:0000256" key="5">
    <source>
        <dbReference type="ARBA" id="ARBA00023180"/>
    </source>
</evidence>
<evidence type="ECO:0000313" key="13">
    <source>
        <dbReference type="Proteomes" id="UP000007110"/>
    </source>
</evidence>
<dbReference type="EnsemblMetazoa" id="XM_030976499">
    <property type="protein sequence ID" value="XP_030832359"/>
    <property type="gene ID" value="LOC592667"/>
</dbReference>
<dbReference type="OrthoDB" id="5839090at2759"/>
<dbReference type="InterPro" id="IPR048395">
    <property type="entry name" value="Glyco_hydro_31_C"/>
</dbReference>
<reference evidence="13" key="1">
    <citation type="submission" date="2015-02" db="EMBL/GenBank/DDBJ databases">
        <title>Genome sequencing for Strongylocentrotus purpuratus.</title>
        <authorList>
            <person name="Murali S."/>
            <person name="Liu Y."/>
            <person name="Vee V."/>
            <person name="English A."/>
            <person name="Wang M."/>
            <person name="Skinner E."/>
            <person name="Han Y."/>
            <person name="Muzny D.M."/>
            <person name="Worley K.C."/>
            <person name="Gibbs R.A."/>
        </authorList>
    </citation>
    <scope>NUCLEOTIDE SEQUENCE</scope>
</reference>
<dbReference type="InterPro" id="IPR017853">
    <property type="entry name" value="GH"/>
</dbReference>
<dbReference type="PANTHER" id="PTHR22762">
    <property type="entry name" value="ALPHA-GLUCOSIDASE"/>
    <property type="match status" value="1"/>
</dbReference>
<sequence length="995" mass="113221">MHDKFEVSDAPSGDVAGKSGKWTTNNLLVSCVVVAVIVGVLCTVLTFFLHPQYSPNGSSRMFSPIESDPTRPPTVEPTERGVSTRSPSVEPTEGGEPMVPSTEAPENPTHTVRINCLPDRDLQGNPEDICRDRGCLWKATEATGQPLCSFPHDYGTYHVVREETFPWGMRIRMDRDRKVPTFFGQDVPSLVVDIEYQTEDRLHFKIYNPSEPRFEVPVEMPSRPEMKAENPNYDIMYTTNPFTLKITRKSTGEVLWDTSIGALIFEDQFLTISTRLPSTNIYGLGESEHHSFRHDLNWLTWGVFSRDQPPSYKGNLYGVHPFYMCVENDANAHGVLLLNSNAQDYSLQPTPALTYHTIGGVLDFYMFLGPNPESVVSQYTEAIGRPGLPPYWSLGYQLCRYGYGNLSNVQEVVASMRQYQIPHDVQYGDIDYMNRQLDFTIHPTNYQGLGEWVDSLKPDGTRYIIILDPAISANETEADYPPYKRGVDEEVFIEDENGGIRFGKVWPDYPGVVVDPSLPWDDQVEQFRAYAAFPDFRKQSAQDWWKNEVDMFHDRVAFDGIWIDMNEPASFVHGSVDGCTENTYDNPPFMPQIWGPTIYDKTICMNSVQHVTYGMKDTHYNMHSLYGWSQTEPTLQAAQEATEQRSLVISRSTFPSSGKHTGHWLGDNASIWPHLYYSIIGMLEFNLFGIPYIGADICGFFDDTNEDLCRRWHQVGAFYPYSRNHNGLGNMPQHPAHFGEDFAIEVRDVLHIRYRLLPYLYTLFYHAHTKGSTVVRPMMHEFTSDSNTWDIDRQFLWGPALLISPVLEPETTSVKAYFPVARWYDYYTGMELSSDMLAVGGGVMLDAPMDYINLHVRGGHIIPTQNPDNSTMFSRRNEFGLIVALDNEMEAGGDLFWDDGETIGTIMNEQYYMFHYTFTNNMLTAEIAHSYSNLMDNLVMDHVMIYGMDEAPSRVVLTDYNAVTEATFTFDQVNMALNVTGLNHAMDLGFTLTIL</sequence>
<evidence type="ECO:0000256" key="4">
    <source>
        <dbReference type="ARBA" id="ARBA00023157"/>
    </source>
</evidence>
<dbReference type="InterPro" id="IPR030459">
    <property type="entry name" value="Glyco_hydro_31_CS"/>
</dbReference>
<keyword evidence="9" id="KW-0812">Transmembrane</keyword>
<keyword evidence="9" id="KW-0472">Membrane</keyword>
<dbReference type="GO" id="GO:0004558">
    <property type="term" value="F:alpha-1,4-glucosidase activity"/>
    <property type="evidence" value="ECO:0000318"/>
    <property type="project" value="GO_Central"/>
</dbReference>
<evidence type="ECO:0000256" key="6">
    <source>
        <dbReference type="ARBA" id="ARBA00023295"/>
    </source>
</evidence>
<dbReference type="KEGG" id="spu:592667"/>
<dbReference type="SUPFAM" id="SSF51011">
    <property type="entry name" value="Glycosyl hydrolase domain"/>
    <property type="match status" value="1"/>
</dbReference>
<dbReference type="AlphaFoldDB" id="A0A7M7N7C3"/>
<reference evidence="12" key="2">
    <citation type="submission" date="2021-01" db="UniProtKB">
        <authorList>
            <consortium name="EnsemblMetazoa"/>
        </authorList>
    </citation>
    <scope>IDENTIFICATION</scope>
</reference>
<accession>A0A7M7N7C3</accession>